<dbReference type="Proteomes" id="UP001607302">
    <property type="component" value="Unassembled WGS sequence"/>
</dbReference>
<organism evidence="1 2">
    <name type="scientific">Vespula squamosa</name>
    <name type="common">Southern yellow jacket</name>
    <name type="synonym">Wasp</name>
    <dbReference type="NCBI Taxonomy" id="30214"/>
    <lineage>
        <taxon>Eukaryota</taxon>
        <taxon>Metazoa</taxon>
        <taxon>Ecdysozoa</taxon>
        <taxon>Arthropoda</taxon>
        <taxon>Hexapoda</taxon>
        <taxon>Insecta</taxon>
        <taxon>Pterygota</taxon>
        <taxon>Neoptera</taxon>
        <taxon>Endopterygota</taxon>
        <taxon>Hymenoptera</taxon>
        <taxon>Apocrita</taxon>
        <taxon>Aculeata</taxon>
        <taxon>Vespoidea</taxon>
        <taxon>Vespidae</taxon>
        <taxon>Vespinae</taxon>
        <taxon>Vespula</taxon>
    </lineage>
</organism>
<sequence length="103" mass="12421">MQQRVSGRIHEAHDPLGGILDRSLVFSMEYETRFWYSWSCMESKSFTNKTSLPFYQDELEATNVHQYMFDMFWITRKTEMPDRTRQNENYVVVDVSQYRDSIS</sequence>
<protein>
    <submittedName>
        <fullName evidence="1">Uncharacterized protein</fullName>
    </submittedName>
</protein>
<gene>
    <name evidence="1" type="ORF">V1478_013439</name>
</gene>
<keyword evidence="2" id="KW-1185">Reference proteome</keyword>
<proteinExistence type="predicted"/>
<dbReference type="AlphaFoldDB" id="A0ABD2AAU9"/>
<evidence type="ECO:0000313" key="2">
    <source>
        <dbReference type="Proteomes" id="UP001607302"/>
    </source>
</evidence>
<comment type="caution">
    <text evidence="1">The sequence shown here is derived from an EMBL/GenBank/DDBJ whole genome shotgun (WGS) entry which is preliminary data.</text>
</comment>
<evidence type="ECO:0000313" key="1">
    <source>
        <dbReference type="EMBL" id="KAL2717739.1"/>
    </source>
</evidence>
<reference evidence="1 2" key="1">
    <citation type="journal article" date="2024" name="Ann. Entomol. Soc. Am.">
        <title>Genomic analyses of the southern and eastern yellowjacket wasps (Hymenoptera: Vespidae) reveal evolutionary signatures of social life.</title>
        <authorList>
            <person name="Catto M.A."/>
            <person name="Caine P.B."/>
            <person name="Orr S.E."/>
            <person name="Hunt B.G."/>
            <person name="Goodisman M.A.D."/>
        </authorList>
    </citation>
    <scope>NUCLEOTIDE SEQUENCE [LARGE SCALE GENOMIC DNA]</scope>
    <source>
        <strain evidence="1">233</strain>
        <tissue evidence="1">Head and thorax</tissue>
    </source>
</reference>
<dbReference type="EMBL" id="JAUDFV010000153">
    <property type="protein sequence ID" value="KAL2717739.1"/>
    <property type="molecule type" value="Genomic_DNA"/>
</dbReference>
<accession>A0ABD2AAU9</accession>
<name>A0ABD2AAU9_VESSQ</name>